<gene>
    <name evidence="3" type="ORF">IC230_11995</name>
</gene>
<protein>
    <recommendedName>
        <fullName evidence="5">Alpha/beta hydrolase</fullName>
    </recommendedName>
</protein>
<evidence type="ECO:0000256" key="2">
    <source>
        <dbReference type="ARBA" id="ARBA00022801"/>
    </source>
</evidence>
<sequence length="84" mass="9413">MGLWEQLCYESHHAPPKNDAGGTEVSTGVASFLKDTIPAPKAFSKRFFNIRHWTDMPCGGHFAALEEPELLVEAIRTFFRSSCK</sequence>
<dbReference type="PANTHER" id="PTHR21661:SF35">
    <property type="entry name" value="EPOXIDE HYDROLASE"/>
    <property type="match status" value="1"/>
</dbReference>
<dbReference type="PANTHER" id="PTHR21661">
    <property type="entry name" value="EPOXIDE HYDROLASE 1-RELATED"/>
    <property type="match status" value="1"/>
</dbReference>
<reference evidence="3" key="1">
    <citation type="submission" date="2020-09" db="EMBL/GenBank/DDBJ databases">
        <authorList>
            <person name="Kim M.K."/>
        </authorList>
    </citation>
    <scope>NUCLEOTIDE SEQUENCE</scope>
    <source>
        <strain evidence="3">BT704</strain>
    </source>
</reference>
<comment type="caution">
    <text evidence="3">The sequence shown here is derived from an EMBL/GenBank/DDBJ whole genome shotgun (WGS) entry which is preliminary data.</text>
</comment>
<evidence type="ECO:0008006" key="5">
    <source>
        <dbReference type="Google" id="ProtNLM"/>
    </source>
</evidence>
<dbReference type="EMBL" id="JACXAA010000003">
    <property type="protein sequence ID" value="MBD2753616.1"/>
    <property type="molecule type" value="Genomic_DNA"/>
</dbReference>
<evidence type="ECO:0000313" key="3">
    <source>
        <dbReference type="EMBL" id="MBD2753616.1"/>
    </source>
</evidence>
<name>A0A927B1G0_9BACT</name>
<dbReference type="Proteomes" id="UP000653797">
    <property type="component" value="Unassembled WGS sequence"/>
</dbReference>
<organism evidence="3 4">
    <name type="scientific">Spirosoma validum</name>
    <dbReference type="NCBI Taxonomy" id="2771355"/>
    <lineage>
        <taxon>Bacteria</taxon>
        <taxon>Pseudomonadati</taxon>
        <taxon>Bacteroidota</taxon>
        <taxon>Cytophagia</taxon>
        <taxon>Cytophagales</taxon>
        <taxon>Cytophagaceae</taxon>
        <taxon>Spirosoma</taxon>
    </lineage>
</organism>
<keyword evidence="2" id="KW-0378">Hydrolase</keyword>
<dbReference type="RefSeq" id="WP_191039209.1">
    <property type="nucleotide sequence ID" value="NZ_JACXAA010000003.1"/>
</dbReference>
<keyword evidence="4" id="KW-1185">Reference proteome</keyword>
<proteinExistence type="inferred from homology"/>
<dbReference type="GO" id="GO:0004301">
    <property type="term" value="F:epoxide hydrolase activity"/>
    <property type="evidence" value="ECO:0007669"/>
    <property type="project" value="TreeGrafter"/>
</dbReference>
<dbReference type="GO" id="GO:0097176">
    <property type="term" value="P:epoxide metabolic process"/>
    <property type="evidence" value="ECO:0007669"/>
    <property type="project" value="TreeGrafter"/>
</dbReference>
<dbReference type="AlphaFoldDB" id="A0A927B1G0"/>
<accession>A0A927B1G0</accession>
<evidence type="ECO:0000313" key="4">
    <source>
        <dbReference type="Proteomes" id="UP000653797"/>
    </source>
</evidence>
<dbReference type="InterPro" id="IPR029058">
    <property type="entry name" value="AB_hydrolase_fold"/>
</dbReference>
<dbReference type="Gene3D" id="3.40.50.1820">
    <property type="entry name" value="alpha/beta hydrolase"/>
    <property type="match status" value="1"/>
</dbReference>
<comment type="similarity">
    <text evidence="1">Belongs to the peptidase S33 family.</text>
</comment>
<evidence type="ECO:0000256" key="1">
    <source>
        <dbReference type="ARBA" id="ARBA00010088"/>
    </source>
</evidence>
<dbReference type="SUPFAM" id="SSF53474">
    <property type="entry name" value="alpha/beta-Hydrolases"/>
    <property type="match status" value="1"/>
</dbReference>